<evidence type="ECO:0000256" key="5">
    <source>
        <dbReference type="ARBA" id="ARBA00022741"/>
    </source>
</evidence>
<evidence type="ECO:0000256" key="1">
    <source>
        <dbReference type="ARBA" id="ARBA00004141"/>
    </source>
</evidence>
<dbReference type="Proteomes" id="UP001165121">
    <property type="component" value="Unassembled WGS sequence"/>
</dbReference>
<dbReference type="SUPFAM" id="SSF81653">
    <property type="entry name" value="Calcium ATPase, transduction domain A"/>
    <property type="match status" value="1"/>
</dbReference>
<feature type="transmembrane region" description="Helical" evidence="12">
    <location>
        <begin position="331"/>
        <end position="351"/>
    </location>
</feature>
<evidence type="ECO:0000256" key="2">
    <source>
        <dbReference type="ARBA" id="ARBA00006000"/>
    </source>
</evidence>
<keyword evidence="6" id="KW-0067">ATP-binding</keyword>
<dbReference type="PANTHER" id="PTHR45630:SF7">
    <property type="entry name" value="ENDOPLASMIC RETICULUM TRANSMEMBRANE HELIX TRANSLOCASE"/>
    <property type="match status" value="1"/>
</dbReference>
<dbReference type="GO" id="GO:0005789">
    <property type="term" value="C:endoplasmic reticulum membrane"/>
    <property type="evidence" value="ECO:0007669"/>
    <property type="project" value="TreeGrafter"/>
</dbReference>
<dbReference type="Gene3D" id="3.40.1110.10">
    <property type="entry name" value="Calcium-transporting ATPase, cytoplasmic domain N"/>
    <property type="match status" value="1"/>
</dbReference>
<dbReference type="GO" id="GO:0019829">
    <property type="term" value="F:ATPase-coupled monoatomic cation transmembrane transporter activity"/>
    <property type="evidence" value="ECO:0007669"/>
    <property type="project" value="TreeGrafter"/>
</dbReference>
<evidence type="ECO:0000256" key="6">
    <source>
        <dbReference type="ARBA" id="ARBA00022840"/>
    </source>
</evidence>
<keyword evidence="8" id="KW-1278">Translocase</keyword>
<dbReference type="InterPro" id="IPR001757">
    <property type="entry name" value="P_typ_ATPase"/>
</dbReference>
<gene>
    <name evidence="14" type="ORF">Pfra01_001742500</name>
</gene>
<evidence type="ECO:0000256" key="11">
    <source>
        <dbReference type="SAM" id="MobiDB-lite"/>
    </source>
</evidence>
<dbReference type="GO" id="GO:0006874">
    <property type="term" value="P:intracellular calcium ion homeostasis"/>
    <property type="evidence" value="ECO:0007669"/>
    <property type="project" value="TreeGrafter"/>
</dbReference>
<dbReference type="GO" id="GO:0015662">
    <property type="term" value="F:P-type ion transporter activity"/>
    <property type="evidence" value="ECO:0007669"/>
    <property type="project" value="TreeGrafter"/>
</dbReference>
<dbReference type="Gene3D" id="3.40.50.1000">
    <property type="entry name" value="HAD superfamily/HAD-like"/>
    <property type="match status" value="1"/>
</dbReference>
<dbReference type="SUPFAM" id="SSF81665">
    <property type="entry name" value="Calcium ATPase, transmembrane domain M"/>
    <property type="match status" value="1"/>
</dbReference>
<comment type="similarity">
    <text evidence="2">Belongs to the cation transport ATPase (P-type) (TC 3.A.3) family. Type V subfamily.</text>
</comment>
<dbReference type="Pfam" id="PF00122">
    <property type="entry name" value="E1-E2_ATPase"/>
    <property type="match status" value="1"/>
</dbReference>
<organism evidence="14 15">
    <name type="scientific">Phytophthora fragariaefolia</name>
    <dbReference type="NCBI Taxonomy" id="1490495"/>
    <lineage>
        <taxon>Eukaryota</taxon>
        <taxon>Sar</taxon>
        <taxon>Stramenopiles</taxon>
        <taxon>Oomycota</taxon>
        <taxon>Peronosporomycetes</taxon>
        <taxon>Peronosporales</taxon>
        <taxon>Peronosporaceae</taxon>
        <taxon>Phytophthora</taxon>
    </lineage>
</organism>
<dbReference type="EMBL" id="BSXT01002051">
    <property type="protein sequence ID" value="GMF46859.1"/>
    <property type="molecule type" value="Genomic_DNA"/>
</dbReference>
<keyword evidence="3 12" id="KW-0812">Transmembrane</keyword>
<dbReference type="InterPro" id="IPR036412">
    <property type="entry name" value="HAD-like_sf"/>
</dbReference>
<evidence type="ECO:0000313" key="15">
    <source>
        <dbReference type="Proteomes" id="UP001165121"/>
    </source>
</evidence>
<keyword evidence="7" id="KW-0460">Magnesium</keyword>
<dbReference type="PRINTS" id="PR00119">
    <property type="entry name" value="CATATPASE"/>
</dbReference>
<dbReference type="NCBIfam" id="TIGR01657">
    <property type="entry name" value="P-ATPase-V"/>
    <property type="match status" value="1"/>
</dbReference>
<evidence type="ECO:0000256" key="9">
    <source>
        <dbReference type="ARBA" id="ARBA00022989"/>
    </source>
</evidence>
<dbReference type="InterPro" id="IPR059000">
    <property type="entry name" value="ATPase_P-type_domA"/>
</dbReference>
<sequence>MLAKVEPALAVLPKQLCECHLAPRRPEDKTQLKRSQAPTLWFSYQNLKFCLYDDVETIDKGDVAFRRLDFPCSGSLLSYLQSEGIATNDQLVQARGKWGRNDFELPMPKFAELLKEQLVAPFFVFQFFCMLLWCLDEYVYYSLLTLLMLVIFECTVVKQRQQNMDTLLHMRRPPQPCLVFRLGRWIQVSSDDLVPGDVCSVGYNERDTVVPCDLLLLRGNCVVNESMLSGESVPLRKEAIGASIVNDKEKMENLEIDDGSSMKHKRHVLFGGTKVVQHTVPSLKDSLRVTTSPDGGCIGFVLRTGFGTTQGSLMRTILYSSQRVTANNSEAMWFIVLLLNFAVAAAAYVLAQGINDPTRNQFKLFLHCIMIITSVVPPELPMELSLAVTNSLIALTRSNIYCTEPFRIPFAGRIDVCCFDKTGTLTSDELKLHGVAGLETHVEPDKYRGKHRGELDIIAPEQLPLDTELVLAGCQSLVLLNGQVAGDPLEMTAVRSIQWCLTNNADGQEDFPSVQPSFFSDRRGEIQSVEILHTFTFSSELKRMTTVVCVRKADNDEQDEQRVLTKGAPEVLESILSKKPTYYRRVYRHYASKGCRVLALGFRVLSAESSPDELRRKPRHELETGLTFAGFLVLDCPLKDDTKRTIRELMISKHKVTMVTGDNPLTACDVARQVGINAGFSKQPLVLTPNTETGAVEWKSIDDGSPDDKENTIPFNVDEVAKMQVQYDLCVTGDAMNILLKQQENEGTDTTAALEGFLAVLQKLCLCTTVFARTSPQQKEHLIMALNRCGKTTAMCGDGTNDVGALKQADIGISIVNSSSTEHPPHVVAGGAGSATDQSGLRHRRQPGRRDHSVQELQQSLYGNDDSQVVRLGDASIASPFTSKSSSIRVIKKLVRQGRCTLVTTIQMYKILGINCLITAYYLSSLFVHGVKNGDQQLTISGVSVYLTCARLKSS</sequence>
<feature type="region of interest" description="Disordered" evidence="11">
    <location>
        <begin position="822"/>
        <end position="850"/>
    </location>
</feature>
<dbReference type="AlphaFoldDB" id="A0A9W6XVP7"/>
<dbReference type="SFLD" id="SFLDF00027">
    <property type="entry name" value="p-type_atpase"/>
    <property type="match status" value="1"/>
</dbReference>
<dbReference type="InterPro" id="IPR023298">
    <property type="entry name" value="ATPase_P-typ_TM_dom_sf"/>
</dbReference>
<dbReference type="SFLD" id="SFLDS00003">
    <property type="entry name" value="Haloacid_Dehalogenase"/>
    <property type="match status" value="1"/>
</dbReference>
<evidence type="ECO:0000313" key="14">
    <source>
        <dbReference type="EMBL" id="GMF46859.1"/>
    </source>
</evidence>
<dbReference type="SUPFAM" id="SSF56784">
    <property type="entry name" value="HAD-like"/>
    <property type="match status" value="1"/>
</dbReference>
<dbReference type="NCBIfam" id="TIGR01494">
    <property type="entry name" value="ATPase_P-type"/>
    <property type="match status" value="1"/>
</dbReference>
<evidence type="ECO:0000256" key="7">
    <source>
        <dbReference type="ARBA" id="ARBA00022842"/>
    </source>
</evidence>
<dbReference type="Pfam" id="PF13246">
    <property type="entry name" value="Cation_ATPase"/>
    <property type="match status" value="1"/>
</dbReference>
<keyword evidence="15" id="KW-1185">Reference proteome</keyword>
<dbReference type="InterPro" id="IPR018303">
    <property type="entry name" value="ATPase_P-typ_P_site"/>
</dbReference>
<feature type="domain" description="P-type ATPase A" evidence="13">
    <location>
        <begin position="175"/>
        <end position="315"/>
    </location>
</feature>
<dbReference type="InterPro" id="IPR006544">
    <property type="entry name" value="P-type_TPase_V"/>
</dbReference>
<dbReference type="PANTHER" id="PTHR45630">
    <property type="entry name" value="CATION-TRANSPORTING ATPASE-RELATED"/>
    <property type="match status" value="1"/>
</dbReference>
<keyword evidence="10 12" id="KW-0472">Membrane</keyword>
<evidence type="ECO:0000256" key="3">
    <source>
        <dbReference type="ARBA" id="ARBA00022692"/>
    </source>
</evidence>
<dbReference type="GO" id="GO:0046872">
    <property type="term" value="F:metal ion binding"/>
    <property type="evidence" value="ECO:0007669"/>
    <property type="project" value="UniProtKB-KW"/>
</dbReference>
<dbReference type="InterPro" id="IPR044492">
    <property type="entry name" value="P_typ_ATPase_HD_dom"/>
</dbReference>
<reference evidence="14" key="1">
    <citation type="submission" date="2023-04" db="EMBL/GenBank/DDBJ databases">
        <title>Phytophthora fragariaefolia NBRC 109709.</title>
        <authorList>
            <person name="Ichikawa N."/>
            <person name="Sato H."/>
            <person name="Tonouchi N."/>
        </authorList>
    </citation>
    <scope>NUCLEOTIDE SEQUENCE</scope>
    <source>
        <strain evidence="14">NBRC 109709</strain>
    </source>
</reference>
<protein>
    <submittedName>
        <fullName evidence="14">Unnamed protein product</fullName>
    </submittedName>
</protein>
<dbReference type="GO" id="GO:0005524">
    <property type="term" value="F:ATP binding"/>
    <property type="evidence" value="ECO:0007669"/>
    <property type="project" value="UniProtKB-KW"/>
</dbReference>
<evidence type="ECO:0000256" key="10">
    <source>
        <dbReference type="ARBA" id="ARBA00023136"/>
    </source>
</evidence>
<comment type="caution">
    <text evidence="14">The sequence shown here is derived from an EMBL/GenBank/DDBJ whole genome shotgun (WGS) entry which is preliminary data.</text>
</comment>
<dbReference type="GO" id="GO:0016887">
    <property type="term" value="F:ATP hydrolysis activity"/>
    <property type="evidence" value="ECO:0007669"/>
    <property type="project" value="InterPro"/>
</dbReference>
<evidence type="ECO:0000256" key="8">
    <source>
        <dbReference type="ARBA" id="ARBA00022967"/>
    </source>
</evidence>
<accession>A0A9W6XVP7</accession>
<keyword evidence="9 12" id="KW-1133">Transmembrane helix</keyword>
<evidence type="ECO:0000259" key="13">
    <source>
        <dbReference type="Pfam" id="PF00122"/>
    </source>
</evidence>
<dbReference type="Gene3D" id="2.70.150.10">
    <property type="entry name" value="Calcium-transporting ATPase, cytoplasmic transduction domain A"/>
    <property type="match status" value="1"/>
</dbReference>
<keyword evidence="5" id="KW-0547">Nucleotide-binding</keyword>
<dbReference type="OrthoDB" id="48943at2759"/>
<proteinExistence type="inferred from homology"/>
<keyword evidence="4" id="KW-0479">Metal-binding</keyword>
<feature type="transmembrane region" description="Helical" evidence="12">
    <location>
        <begin position="139"/>
        <end position="157"/>
    </location>
</feature>
<comment type="subcellular location">
    <subcellularLocation>
        <location evidence="1">Membrane</location>
        <topology evidence="1">Multi-pass membrane protein</topology>
    </subcellularLocation>
</comment>
<dbReference type="InterPro" id="IPR023299">
    <property type="entry name" value="ATPase_P-typ_cyto_dom_N"/>
</dbReference>
<dbReference type="InterPro" id="IPR023214">
    <property type="entry name" value="HAD_sf"/>
</dbReference>
<name>A0A9W6XVP7_9STRA</name>
<dbReference type="PROSITE" id="PS00154">
    <property type="entry name" value="ATPASE_E1_E2"/>
    <property type="match status" value="1"/>
</dbReference>
<evidence type="ECO:0000256" key="4">
    <source>
        <dbReference type="ARBA" id="ARBA00022723"/>
    </source>
</evidence>
<dbReference type="SFLD" id="SFLDG00002">
    <property type="entry name" value="C1.7:_P-type_atpase_like"/>
    <property type="match status" value="1"/>
</dbReference>
<evidence type="ECO:0000256" key="12">
    <source>
        <dbReference type="SAM" id="Phobius"/>
    </source>
</evidence>
<dbReference type="InterPro" id="IPR008250">
    <property type="entry name" value="ATPase_P-typ_transduc_dom_A_sf"/>
</dbReference>